<evidence type="ECO:0000256" key="1">
    <source>
        <dbReference type="SAM" id="MobiDB-lite"/>
    </source>
</evidence>
<sequence length="116" mass="12057">MSLTTNPLMTRATHLEVIQVVAEAARAATTNQPMKAATARVAKTPVKIRAAMNQAETIPKAKSQKTTNPMATKAAADPVTLARAPGFGRAVGNCKAATAKTPAILHRAAAPTTAKW</sequence>
<proteinExistence type="predicted"/>
<dbReference type="AlphaFoldDB" id="A0A517N5E6"/>
<evidence type="ECO:0000313" key="3">
    <source>
        <dbReference type="Proteomes" id="UP000318538"/>
    </source>
</evidence>
<feature type="region of interest" description="Disordered" evidence="1">
    <location>
        <begin position="52"/>
        <end position="74"/>
    </location>
</feature>
<dbReference type="EMBL" id="CP036525">
    <property type="protein sequence ID" value="QDT02367.1"/>
    <property type="molecule type" value="Genomic_DNA"/>
</dbReference>
<evidence type="ECO:0000313" key="2">
    <source>
        <dbReference type="EMBL" id="QDT02367.1"/>
    </source>
</evidence>
<keyword evidence="3" id="KW-1185">Reference proteome</keyword>
<protein>
    <submittedName>
        <fullName evidence="2">Uncharacterized protein</fullName>
    </submittedName>
</protein>
<accession>A0A517N5E6</accession>
<name>A0A517N5E6_9BACT</name>
<reference evidence="2 3" key="1">
    <citation type="submission" date="2019-02" db="EMBL/GenBank/DDBJ databases">
        <title>Deep-cultivation of Planctomycetes and their phenomic and genomic characterization uncovers novel biology.</title>
        <authorList>
            <person name="Wiegand S."/>
            <person name="Jogler M."/>
            <person name="Boedeker C."/>
            <person name="Pinto D."/>
            <person name="Vollmers J."/>
            <person name="Rivas-Marin E."/>
            <person name="Kohn T."/>
            <person name="Peeters S.H."/>
            <person name="Heuer A."/>
            <person name="Rast P."/>
            <person name="Oberbeckmann S."/>
            <person name="Bunk B."/>
            <person name="Jeske O."/>
            <person name="Meyerdierks A."/>
            <person name="Storesund J.E."/>
            <person name="Kallscheuer N."/>
            <person name="Luecker S."/>
            <person name="Lage O.M."/>
            <person name="Pohl T."/>
            <person name="Merkel B.J."/>
            <person name="Hornburger P."/>
            <person name="Mueller R.-W."/>
            <person name="Bruemmer F."/>
            <person name="Labrenz M."/>
            <person name="Spormann A.M."/>
            <person name="Op den Camp H."/>
            <person name="Overmann J."/>
            <person name="Amann R."/>
            <person name="Jetten M.S.M."/>
            <person name="Mascher T."/>
            <person name="Medema M.H."/>
            <person name="Devos D.P."/>
            <person name="Kaster A.-K."/>
            <person name="Ovreas L."/>
            <person name="Rohde M."/>
            <person name="Galperin M.Y."/>
            <person name="Jogler C."/>
        </authorList>
    </citation>
    <scope>NUCLEOTIDE SEQUENCE [LARGE SCALE GENOMIC DNA]</scope>
    <source>
        <strain evidence="2 3">K22_7</strain>
    </source>
</reference>
<organism evidence="2 3">
    <name type="scientific">Rubripirellula lacrimiformis</name>
    <dbReference type="NCBI Taxonomy" id="1930273"/>
    <lineage>
        <taxon>Bacteria</taxon>
        <taxon>Pseudomonadati</taxon>
        <taxon>Planctomycetota</taxon>
        <taxon>Planctomycetia</taxon>
        <taxon>Pirellulales</taxon>
        <taxon>Pirellulaceae</taxon>
        <taxon>Rubripirellula</taxon>
    </lineage>
</organism>
<gene>
    <name evidence="2" type="ORF">K227x_07430</name>
</gene>
<dbReference type="Proteomes" id="UP000318538">
    <property type="component" value="Chromosome"/>
</dbReference>
<dbReference type="KEGG" id="rlc:K227x_07430"/>